<comment type="caution">
    <text evidence="7">The sequence shown here is derived from an EMBL/GenBank/DDBJ whole genome shotgun (WGS) entry which is preliminary data.</text>
</comment>
<dbReference type="GO" id="GO:0005789">
    <property type="term" value="C:endoplasmic reticulum membrane"/>
    <property type="evidence" value="ECO:0007669"/>
    <property type="project" value="InterPro"/>
</dbReference>
<evidence type="ECO:0000313" key="7">
    <source>
        <dbReference type="EMBL" id="GIY13229.1"/>
    </source>
</evidence>
<dbReference type="Proteomes" id="UP001054945">
    <property type="component" value="Unassembled WGS sequence"/>
</dbReference>
<reference evidence="7 8" key="1">
    <citation type="submission" date="2021-06" db="EMBL/GenBank/DDBJ databases">
        <title>Caerostris extrusa draft genome.</title>
        <authorList>
            <person name="Kono N."/>
            <person name="Arakawa K."/>
        </authorList>
    </citation>
    <scope>NUCLEOTIDE SEQUENCE [LARGE SCALE GENOMIC DNA]</scope>
</reference>
<sequence length="107" mass="12073">MSSADLCGLSCGVLRSDGQVSNYGTEWHVAQATISSHYKAFSREKIYADVAVKIGLNSVNITLQATSIHKRSEDINYNERFRWVGGELIFHTIIYSAMLVCWRDTLR</sequence>
<dbReference type="PANTHER" id="PTHR31158">
    <property type="entry name" value="DUAL OXIDASE 2"/>
    <property type="match status" value="1"/>
</dbReference>
<evidence type="ECO:0000256" key="4">
    <source>
        <dbReference type="ARBA" id="ARBA00022989"/>
    </source>
</evidence>
<evidence type="ECO:0000256" key="2">
    <source>
        <dbReference type="ARBA" id="ARBA00009816"/>
    </source>
</evidence>
<dbReference type="EMBL" id="BPLR01006907">
    <property type="protein sequence ID" value="GIY13229.1"/>
    <property type="molecule type" value="Genomic_DNA"/>
</dbReference>
<evidence type="ECO:0000256" key="6">
    <source>
        <dbReference type="ARBA" id="ARBA00023180"/>
    </source>
</evidence>
<organism evidence="7 8">
    <name type="scientific">Caerostris extrusa</name>
    <name type="common">Bark spider</name>
    <name type="synonym">Caerostris bankana</name>
    <dbReference type="NCBI Taxonomy" id="172846"/>
    <lineage>
        <taxon>Eukaryota</taxon>
        <taxon>Metazoa</taxon>
        <taxon>Ecdysozoa</taxon>
        <taxon>Arthropoda</taxon>
        <taxon>Chelicerata</taxon>
        <taxon>Arachnida</taxon>
        <taxon>Araneae</taxon>
        <taxon>Araneomorphae</taxon>
        <taxon>Entelegynae</taxon>
        <taxon>Araneoidea</taxon>
        <taxon>Araneidae</taxon>
        <taxon>Caerostris</taxon>
    </lineage>
</organism>
<dbReference type="PANTHER" id="PTHR31158:SF1">
    <property type="entry name" value="DOXA1 FACTOR-RELATED"/>
    <property type="match status" value="1"/>
</dbReference>
<keyword evidence="5" id="KW-0472">Membrane</keyword>
<evidence type="ECO:0000256" key="3">
    <source>
        <dbReference type="ARBA" id="ARBA00022692"/>
    </source>
</evidence>
<dbReference type="GO" id="GO:0015031">
    <property type="term" value="P:protein transport"/>
    <property type="evidence" value="ECO:0007669"/>
    <property type="project" value="InterPro"/>
</dbReference>
<gene>
    <name evidence="7" type="primary">DUOXA1_1</name>
    <name evidence="7" type="ORF">CEXT_234301</name>
</gene>
<keyword evidence="4" id="KW-1133">Transmembrane helix</keyword>
<keyword evidence="6" id="KW-0325">Glycoprotein</keyword>
<keyword evidence="3" id="KW-0812">Transmembrane</keyword>
<dbReference type="Pfam" id="PF10204">
    <property type="entry name" value="DuoxA"/>
    <property type="match status" value="1"/>
</dbReference>
<accession>A0AAV4QWN4</accession>
<protein>
    <submittedName>
        <fullName evidence="7">Dual oxidase maturation factor 1</fullName>
    </submittedName>
</protein>
<comment type="subcellular location">
    <subcellularLocation>
        <location evidence="1">Membrane</location>
        <topology evidence="1">Multi-pass membrane protein</topology>
    </subcellularLocation>
</comment>
<evidence type="ECO:0000313" key="8">
    <source>
        <dbReference type="Proteomes" id="UP001054945"/>
    </source>
</evidence>
<name>A0AAV4QWN4_CAEEX</name>
<dbReference type="InterPro" id="IPR018469">
    <property type="entry name" value="Dual_oxidase_maturation_fac"/>
</dbReference>
<keyword evidence="8" id="KW-1185">Reference proteome</keyword>
<evidence type="ECO:0000256" key="5">
    <source>
        <dbReference type="ARBA" id="ARBA00023136"/>
    </source>
</evidence>
<evidence type="ECO:0000256" key="1">
    <source>
        <dbReference type="ARBA" id="ARBA00004141"/>
    </source>
</evidence>
<proteinExistence type="inferred from homology"/>
<comment type="similarity">
    <text evidence="2">Belongs to the DUOXA family.</text>
</comment>
<dbReference type="AlphaFoldDB" id="A0AAV4QWN4"/>